<keyword evidence="2" id="KW-0902">Two-component regulatory system</keyword>
<dbReference type="PROSITE" id="PS51755">
    <property type="entry name" value="OMPR_PHOB"/>
    <property type="match status" value="1"/>
</dbReference>
<dbReference type="AlphaFoldDB" id="A0A7R9DLI6"/>
<keyword evidence="1" id="KW-0597">Phosphoprotein</keyword>
<dbReference type="Gene3D" id="1.10.10.10">
    <property type="entry name" value="Winged helix-like DNA-binding domain superfamily/Winged helix DNA-binding domain"/>
    <property type="match status" value="1"/>
</dbReference>
<evidence type="ECO:0000256" key="1">
    <source>
        <dbReference type="ARBA" id="ARBA00022553"/>
    </source>
</evidence>
<gene>
    <name evidence="8" type="ORF">TPSB3V08_LOCUS10611</name>
</gene>
<accession>A0A7R9DLI6</accession>
<evidence type="ECO:0000256" key="5">
    <source>
        <dbReference type="ARBA" id="ARBA00023163"/>
    </source>
</evidence>
<dbReference type="InterPro" id="IPR016032">
    <property type="entry name" value="Sig_transdc_resp-reg_C-effctor"/>
</dbReference>
<dbReference type="FunFam" id="1.10.10.10:FF:000052">
    <property type="entry name" value="Cell cycle response regulator"/>
    <property type="match status" value="1"/>
</dbReference>
<name>A0A7R9DLI6_TIMPO</name>
<reference evidence="8" key="1">
    <citation type="submission" date="2020-11" db="EMBL/GenBank/DDBJ databases">
        <authorList>
            <person name="Tran Van P."/>
        </authorList>
    </citation>
    <scope>NUCLEOTIDE SEQUENCE</scope>
</reference>
<dbReference type="GO" id="GO:0006355">
    <property type="term" value="P:regulation of DNA-templated transcription"/>
    <property type="evidence" value="ECO:0007669"/>
    <property type="project" value="InterPro"/>
</dbReference>
<dbReference type="SUPFAM" id="SSF46894">
    <property type="entry name" value="C-terminal effector domain of the bipartite response regulators"/>
    <property type="match status" value="1"/>
</dbReference>
<keyword evidence="5" id="KW-0804">Transcription</keyword>
<dbReference type="GO" id="GO:0003677">
    <property type="term" value="F:DNA binding"/>
    <property type="evidence" value="ECO:0007669"/>
    <property type="project" value="UniProtKB-UniRule"/>
</dbReference>
<dbReference type="CDD" id="cd00383">
    <property type="entry name" value="trans_reg_C"/>
    <property type="match status" value="1"/>
</dbReference>
<dbReference type="InterPro" id="IPR036388">
    <property type="entry name" value="WH-like_DNA-bd_sf"/>
</dbReference>
<keyword evidence="3" id="KW-0805">Transcription regulation</keyword>
<evidence type="ECO:0000256" key="4">
    <source>
        <dbReference type="ARBA" id="ARBA00023125"/>
    </source>
</evidence>
<evidence type="ECO:0000313" key="8">
    <source>
        <dbReference type="EMBL" id="CAD7415853.1"/>
    </source>
</evidence>
<proteinExistence type="predicted"/>
<evidence type="ECO:0000259" key="7">
    <source>
        <dbReference type="PROSITE" id="PS51755"/>
    </source>
</evidence>
<dbReference type="EMBL" id="OD009969">
    <property type="protein sequence ID" value="CAD7415853.1"/>
    <property type="molecule type" value="Genomic_DNA"/>
</dbReference>
<dbReference type="GO" id="GO:0000160">
    <property type="term" value="P:phosphorelay signal transduction system"/>
    <property type="evidence" value="ECO:0007669"/>
    <property type="project" value="UniProtKB-KW"/>
</dbReference>
<evidence type="ECO:0000256" key="6">
    <source>
        <dbReference type="PROSITE-ProRule" id="PRU01091"/>
    </source>
</evidence>
<dbReference type="InterPro" id="IPR001867">
    <property type="entry name" value="OmpR/PhoB-type_DNA-bd"/>
</dbReference>
<protein>
    <recommendedName>
        <fullName evidence="7">OmpR/PhoB-type domain-containing protein</fullName>
    </recommendedName>
</protein>
<sequence>MIKIVEVKGKTVHLTNKEYSMIELLALRKGTVLTKEMFLNHLYNGLDEPSDNKIVDVFMCKLRKKLESANDGKSHIETVWGRGYVLKEYIDDEEYSNVNVGESSDGYQAEQVKDNA</sequence>
<feature type="DNA-binding region" description="OmpR/PhoB-type" evidence="6">
    <location>
        <begin position="1"/>
        <end position="88"/>
    </location>
</feature>
<evidence type="ECO:0000256" key="2">
    <source>
        <dbReference type="ARBA" id="ARBA00023012"/>
    </source>
</evidence>
<keyword evidence="4 6" id="KW-0238">DNA-binding</keyword>
<evidence type="ECO:0000256" key="3">
    <source>
        <dbReference type="ARBA" id="ARBA00023015"/>
    </source>
</evidence>
<organism evidence="8">
    <name type="scientific">Timema poppense</name>
    <name type="common">Walking stick</name>
    <dbReference type="NCBI Taxonomy" id="170557"/>
    <lineage>
        <taxon>Eukaryota</taxon>
        <taxon>Metazoa</taxon>
        <taxon>Ecdysozoa</taxon>
        <taxon>Arthropoda</taxon>
        <taxon>Hexapoda</taxon>
        <taxon>Insecta</taxon>
        <taxon>Pterygota</taxon>
        <taxon>Neoptera</taxon>
        <taxon>Polyneoptera</taxon>
        <taxon>Phasmatodea</taxon>
        <taxon>Timematodea</taxon>
        <taxon>Timematoidea</taxon>
        <taxon>Timematidae</taxon>
        <taxon>Timema</taxon>
    </lineage>
</organism>
<dbReference type="SMART" id="SM00862">
    <property type="entry name" value="Trans_reg_C"/>
    <property type="match status" value="1"/>
</dbReference>
<dbReference type="Pfam" id="PF00486">
    <property type="entry name" value="Trans_reg_C"/>
    <property type="match status" value="1"/>
</dbReference>
<feature type="domain" description="OmpR/PhoB-type" evidence="7">
    <location>
        <begin position="1"/>
        <end position="88"/>
    </location>
</feature>